<reference evidence="1 2" key="1">
    <citation type="journal article" date="2011" name="Stand. Genomic Sci.">
        <title>Complete genome sequence of Rhodospirillum rubrum type strain (S1).</title>
        <authorList>
            <person name="Munk A.C."/>
            <person name="Copeland A."/>
            <person name="Lucas S."/>
            <person name="Lapidus A."/>
            <person name="Del Rio T.G."/>
            <person name="Barry K."/>
            <person name="Detter J.C."/>
            <person name="Hammon N."/>
            <person name="Israni S."/>
            <person name="Pitluck S."/>
            <person name="Brettin T."/>
            <person name="Bruce D."/>
            <person name="Han C."/>
            <person name="Tapia R."/>
            <person name="Gilna P."/>
            <person name="Schmutz J."/>
            <person name="Larimer F."/>
            <person name="Land M."/>
            <person name="Kyrpides N.C."/>
            <person name="Mavromatis K."/>
            <person name="Richardson P."/>
            <person name="Rohde M."/>
            <person name="Goker M."/>
            <person name="Klenk H.P."/>
            <person name="Zhang Y."/>
            <person name="Roberts G.P."/>
            <person name="Reslewic S."/>
            <person name="Schwartz D.C."/>
        </authorList>
    </citation>
    <scope>NUCLEOTIDE SEQUENCE [LARGE SCALE GENOMIC DNA]</scope>
    <source>
        <strain evidence="2">ATCC 11170 / ATH 1.1.1 / DSM 467 / LMG 4362 / NCIMB 8255 / S1</strain>
    </source>
</reference>
<evidence type="ECO:0000313" key="1">
    <source>
        <dbReference type="EMBL" id="ABC21319.1"/>
    </source>
</evidence>
<dbReference type="PANTHER" id="PTHR19288">
    <property type="entry name" value="4-NITROPHENYLPHOSPHATASE-RELATED"/>
    <property type="match status" value="1"/>
</dbReference>
<sequence length="295" mass="30444">MTSPVAAPFFAPGLSAFAKEYDAFIIDLWGVIHDGTQAYPGAAAALAALKAQGKRTVLLTNAPRLSGSVIAQMEGLGLGRALYDAVMTSGDAVNAELLRRDDPFFQGLGQACLFVGPERDTNVLTDTGVALVTDPAKAGFVLCTGPVSFDESVADYAALLEACAAQGLPMVCANPDRAVVREGKTVICAGALADFYAGLGQTVVSRGKPDPAIYRLALERLDLPAGARVAAIGDGVHTDMPGARAAGVDAVFVTGGLNAELLGIRHGEAPDQAKVRALLDAHALTPKMAIPAFVW</sequence>
<dbReference type="RefSeq" id="WP_011388273.1">
    <property type="nucleotide sequence ID" value="NC_007643.1"/>
</dbReference>
<dbReference type="eggNOG" id="COG0647">
    <property type="taxonomic scope" value="Bacteria"/>
</dbReference>
<name>Q2RX26_RHORT</name>
<dbReference type="Proteomes" id="UP000001929">
    <property type="component" value="Chromosome"/>
</dbReference>
<dbReference type="Pfam" id="PF00702">
    <property type="entry name" value="Hydrolase"/>
    <property type="match status" value="1"/>
</dbReference>
<dbReference type="SUPFAM" id="SSF56784">
    <property type="entry name" value="HAD-like"/>
    <property type="match status" value="1"/>
</dbReference>
<dbReference type="InterPro" id="IPR006356">
    <property type="entry name" value="HAD-SF_hydro_IIA_hyp3"/>
</dbReference>
<dbReference type="GO" id="GO:0005737">
    <property type="term" value="C:cytoplasm"/>
    <property type="evidence" value="ECO:0007669"/>
    <property type="project" value="TreeGrafter"/>
</dbReference>
<keyword evidence="2" id="KW-1185">Reference proteome</keyword>
<dbReference type="HOGENOM" id="CLU_043473_2_1_5"/>
<dbReference type="NCBIfam" id="TIGR01460">
    <property type="entry name" value="HAD-SF-IIA"/>
    <property type="match status" value="1"/>
</dbReference>
<dbReference type="CDD" id="cd07525">
    <property type="entry name" value="HAD_like"/>
    <property type="match status" value="1"/>
</dbReference>
<dbReference type="EMBL" id="CP000230">
    <property type="protein sequence ID" value="ABC21319.1"/>
    <property type="molecule type" value="Genomic_DNA"/>
</dbReference>
<evidence type="ECO:0000313" key="2">
    <source>
        <dbReference type="Proteomes" id="UP000001929"/>
    </source>
</evidence>
<dbReference type="InterPro" id="IPR023214">
    <property type="entry name" value="HAD_sf"/>
</dbReference>
<dbReference type="InterPro" id="IPR036412">
    <property type="entry name" value="HAD-like_sf"/>
</dbReference>
<dbReference type="NCBIfam" id="TIGR01459">
    <property type="entry name" value="HAD-SF-IIA-hyp4"/>
    <property type="match status" value="1"/>
</dbReference>
<dbReference type="PATRIC" id="fig|269796.9.peg.569"/>
<dbReference type="KEGG" id="rru:Rru_A0515"/>
<dbReference type="STRING" id="269796.Rru_A0515"/>
<accession>Q2RX26</accession>
<dbReference type="EnsemblBacteria" id="ABC21319">
    <property type="protein sequence ID" value="ABC21319"/>
    <property type="gene ID" value="Rru_A0515"/>
</dbReference>
<dbReference type="Gene3D" id="3.40.50.1000">
    <property type="entry name" value="HAD superfamily/HAD-like"/>
    <property type="match status" value="2"/>
</dbReference>
<dbReference type="PANTHER" id="PTHR19288:SF90">
    <property type="entry name" value="OS08G0542600 PROTEIN"/>
    <property type="match status" value="1"/>
</dbReference>
<protein>
    <submittedName>
        <fullName evidence="1">HAD-superfamily subfamily IIA hydrolase</fullName>
    </submittedName>
</protein>
<organism evidence="1 2">
    <name type="scientific">Rhodospirillum rubrum (strain ATCC 11170 / ATH 1.1.1 / DSM 467 / LMG 4362 / NCIMB 8255 / S1)</name>
    <dbReference type="NCBI Taxonomy" id="269796"/>
    <lineage>
        <taxon>Bacteria</taxon>
        <taxon>Pseudomonadati</taxon>
        <taxon>Pseudomonadota</taxon>
        <taxon>Alphaproteobacteria</taxon>
        <taxon>Rhodospirillales</taxon>
        <taxon>Rhodospirillaceae</taxon>
        <taxon>Rhodospirillum</taxon>
    </lineage>
</organism>
<dbReference type="InterPro" id="IPR006357">
    <property type="entry name" value="HAD-SF_hydro_IIA"/>
</dbReference>
<dbReference type="GO" id="GO:0016791">
    <property type="term" value="F:phosphatase activity"/>
    <property type="evidence" value="ECO:0007669"/>
    <property type="project" value="TreeGrafter"/>
</dbReference>
<dbReference type="AlphaFoldDB" id="Q2RX26"/>
<proteinExistence type="predicted"/>
<dbReference type="PhylomeDB" id="Q2RX26"/>
<gene>
    <name evidence="1" type="ordered locus">Rru_A0515</name>
</gene>
<keyword evidence="1" id="KW-0378">Hydrolase</keyword>
<dbReference type="Pfam" id="PF13344">
    <property type="entry name" value="Hydrolase_6"/>
    <property type="match status" value="1"/>
</dbReference>